<protein>
    <recommendedName>
        <fullName evidence="4">DUF3073 domain-containing protein</fullName>
    </recommendedName>
</protein>
<accession>A0A1M6YSQ4</accession>
<dbReference type="Proteomes" id="UP000184111">
    <property type="component" value="Unassembled WGS sequence"/>
</dbReference>
<dbReference type="AlphaFoldDB" id="A0A1M6YSQ4"/>
<evidence type="ECO:0000256" key="1">
    <source>
        <dbReference type="SAM" id="MobiDB-lite"/>
    </source>
</evidence>
<name>A0A1M6YSQ4_9ACTN</name>
<feature type="compositionally biased region" description="Basic residues" evidence="1">
    <location>
        <begin position="1"/>
        <end position="12"/>
    </location>
</feature>
<feature type="compositionally biased region" description="Low complexity" evidence="1">
    <location>
        <begin position="78"/>
        <end position="89"/>
    </location>
</feature>
<dbReference type="STRING" id="310782.SAMN05216499_103110"/>
<keyword evidence="3" id="KW-1185">Reference proteome</keyword>
<proteinExistence type="predicted"/>
<feature type="compositionally biased region" description="Acidic residues" evidence="1">
    <location>
        <begin position="66"/>
        <end position="77"/>
    </location>
</feature>
<dbReference type="Pfam" id="PF11273">
    <property type="entry name" value="DUF3073"/>
    <property type="match status" value="1"/>
</dbReference>
<evidence type="ECO:0000313" key="3">
    <source>
        <dbReference type="Proteomes" id="UP000184111"/>
    </source>
</evidence>
<gene>
    <name evidence="2" type="ORF">SAMN05216499_103110</name>
</gene>
<feature type="compositionally biased region" description="Acidic residues" evidence="1">
    <location>
        <begin position="45"/>
        <end position="58"/>
    </location>
</feature>
<evidence type="ECO:0000313" key="2">
    <source>
        <dbReference type="EMBL" id="SHL21351.1"/>
    </source>
</evidence>
<dbReference type="OrthoDB" id="3217921at2"/>
<reference evidence="2 3" key="1">
    <citation type="submission" date="2016-11" db="EMBL/GenBank/DDBJ databases">
        <authorList>
            <person name="Jaros S."/>
            <person name="Januszkiewicz K."/>
            <person name="Wedrychowicz H."/>
        </authorList>
    </citation>
    <scope>NUCLEOTIDE SEQUENCE [LARGE SCALE GENOMIC DNA]</scope>
    <source>
        <strain evidence="2 3">CGMCC 4.2025</strain>
    </source>
</reference>
<feature type="region of interest" description="Disordered" evidence="1">
    <location>
        <begin position="1"/>
        <end position="89"/>
    </location>
</feature>
<dbReference type="InterPro" id="IPR021426">
    <property type="entry name" value="DUF3073"/>
</dbReference>
<dbReference type="EMBL" id="FRBI01000003">
    <property type="protein sequence ID" value="SHL21351.1"/>
    <property type="molecule type" value="Genomic_DNA"/>
</dbReference>
<dbReference type="RefSeq" id="WP_073494812.1">
    <property type="nucleotide sequence ID" value="NZ_FRBI01000003.1"/>
</dbReference>
<sequence>MGRGRAKAKQTKVARQLKYNSGGTDLSRLADELGASPSRPVNPEPVEDDDDELDDDDPYAQYADLYNDDGEDEDEQSSDSPSSSQRRRA</sequence>
<evidence type="ECO:0008006" key="4">
    <source>
        <dbReference type="Google" id="ProtNLM"/>
    </source>
</evidence>
<organism evidence="2 3">
    <name type="scientific">Actinacidiphila paucisporea</name>
    <dbReference type="NCBI Taxonomy" id="310782"/>
    <lineage>
        <taxon>Bacteria</taxon>
        <taxon>Bacillati</taxon>
        <taxon>Actinomycetota</taxon>
        <taxon>Actinomycetes</taxon>
        <taxon>Kitasatosporales</taxon>
        <taxon>Streptomycetaceae</taxon>
        <taxon>Actinacidiphila</taxon>
    </lineage>
</organism>